<dbReference type="GeneTree" id="ENSGT00940000166528"/>
<evidence type="ECO:0000313" key="2">
    <source>
        <dbReference type="Ensembl" id="ENSUMAP00000004827"/>
    </source>
</evidence>
<proteinExistence type="predicted"/>
<accession>A0A452TAG0</accession>
<dbReference type="OMA" id="MATWFNQ"/>
<evidence type="ECO:0000256" key="1">
    <source>
        <dbReference type="SAM" id="MobiDB-lite"/>
    </source>
</evidence>
<name>A0A452TAG0_URSMA</name>
<sequence length="87" mass="9774">MAPSQNGMTPKPHFHKDWQWCMATWFNQPWLASTRRWRGPLGSQWIQEGRTSPQSSCRLARSGCGSTTPSPTSSQEALGPQEGRQLC</sequence>
<dbReference type="AlphaFoldDB" id="A0A452TAG0"/>
<feature type="compositionally biased region" description="Polar residues" evidence="1">
    <location>
        <begin position="45"/>
        <end position="57"/>
    </location>
</feature>
<feature type="region of interest" description="Disordered" evidence="1">
    <location>
        <begin position="45"/>
        <end position="87"/>
    </location>
</feature>
<reference evidence="2" key="1">
    <citation type="submission" date="2019-03" db="UniProtKB">
        <authorList>
            <consortium name="Ensembl"/>
        </authorList>
    </citation>
    <scope>IDENTIFICATION</scope>
</reference>
<dbReference type="Ensembl" id="ENSUMAT00000005850.1">
    <property type="protein sequence ID" value="ENSUMAP00000004827.1"/>
    <property type="gene ID" value="ENSUMAG00000003871.1"/>
</dbReference>
<protein>
    <submittedName>
        <fullName evidence="2">Uncharacterized protein</fullName>
    </submittedName>
</protein>
<organism evidence="2">
    <name type="scientific">Ursus maritimus</name>
    <name type="common">Polar bear</name>
    <name type="synonym">Thalarctos maritimus</name>
    <dbReference type="NCBI Taxonomy" id="29073"/>
    <lineage>
        <taxon>Eukaryota</taxon>
        <taxon>Metazoa</taxon>
        <taxon>Chordata</taxon>
        <taxon>Craniata</taxon>
        <taxon>Vertebrata</taxon>
        <taxon>Euteleostomi</taxon>
        <taxon>Mammalia</taxon>
        <taxon>Eutheria</taxon>
        <taxon>Laurasiatheria</taxon>
        <taxon>Carnivora</taxon>
        <taxon>Caniformia</taxon>
        <taxon>Ursidae</taxon>
        <taxon>Ursus</taxon>
    </lineage>
</organism>